<sequence>MTMNNQNYPSQPQFRAPNHNPNQPVMPPPQVRPAIQQQAQLLHHPAQRPSSIGPGQGQTAQQEQSPVQPPAPAQAQGQTQPQGGTP</sequence>
<accession>A0A3S4AN24</accession>
<name>A0A3S4AN24_9PEZI</name>
<gene>
    <name evidence="2" type="ORF">TT172_LOCUS4199</name>
</gene>
<dbReference type="AlphaFoldDB" id="A0A3S4AN24"/>
<feature type="region of interest" description="Disordered" evidence="1">
    <location>
        <begin position="1"/>
        <end position="86"/>
    </location>
</feature>
<reference evidence="2 3" key="1">
    <citation type="submission" date="2018-04" db="EMBL/GenBank/DDBJ databases">
        <authorList>
            <person name="Huttner S."/>
            <person name="Dainat J."/>
        </authorList>
    </citation>
    <scope>NUCLEOTIDE SEQUENCE [LARGE SCALE GENOMIC DNA]</scope>
</reference>
<feature type="compositionally biased region" description="Polar residues" evidence="1">
    <location>
        <begin position="1"/>
        <end position="13"/>
    </location>
</feature>
<feature type="compositionally biased region" description="Low complexity" evidence="1">
    <location>
        <begin position="32"/>
        <end position="44"/>
    </location>
</feature>
<dbReference type="EMBL" id="OUUZ01000008">
    <property type="protein sequence ID" value="SPQ21780.1"/>
    <property type="molecule type" value="Genomic_DNA"/>
</dbReference>
<protein>
    <submittedName>
        <fullName evidence="2">601e266f-0bef-44c6-9105-c09d224af031</fullName>
    </submittedName>
</protein>
<evidence type="ECO:0000313" key="2">
    <source>
        <dbReference type="EMBL" id="SPQ21780.1"/>
    </source>
</evidence>
<dbReference type="Proteomes" id="UP000289323">
    <property type="component" value="Unassembled WGS sequence"/>
</dbReference>
<organism evidence="2 3">
    <name type="scientific">Thermothielavioides terrestris</name>
    <dbReference type="NCBI Taxonomy" id="2587410"/>
    <lineage>
        <taxon>Eukaryota</taxon>
        <taxon>Fungi</taxon>
        <taxon>Dikarya</taxon>
        <taxon>Ascomycota</taxon>
        <taxon>Pezizomycotina</taxon>
        <taxon>Sordariomycetes</taxon>
        <taxon>Sordariomycetidae</taxon>
        <taxon>Sordariales</taxon>
        <taxon>Chaetomiaceae</taxon>
        <taxon>Thermothielavioides</taxon>
    </lineage>
</organism>
<proteinExistence type="predicted"/>
<evidence type="ECO:0000313" key="3">
    <source>
        <dbReference type="Proteomes" id="UP000289323"/>
    </source>
</evidence>
<evidence type="ECO:0000256" key="1">
    <source>
        <dbReference type="SAM" id="MobiDB-lite"/>
    </source>
</evidence>
<feature type="compositionally biased region" description="Low complexity" evidence="1">
    <location>
        <begin position="73"/>
        <end position="86"/>
    </location>
</feature>